<dbReference type="EMBL" id="JBHSDP010000023">
    <property type="protein sequence ID" value="MFC4330450.1"/>
    <property type="molecule type" value="Genomic_DNA"/>
</dbReference>
<name>A0ABV8TIF2_9ACTN</name>
<gene>
    <name evidence="3" type="ORF">ACFPC0_22230</name>
</gene>
<dbReference type="InterPro" id="IPR036388">
    <property type="entry name" value="WH-like_DNA-bd_sf"/>
</dbReference>
<organism evidence="3 4">
    <name type="scientific">Streptomyces andamanensis</name>
    <dbReference type="NCBI Taxonomy" id="1565035"/>
    <lineage>
        <taxon>Bacteria</taxon>
        <taxon>Bacillati</taxon>
        <taxon>Actinomycetota</taxon>
        <taxon>Actinomycetes</taxon>
        <taxon>Kitasatosporales</taxon>
        <taxon>Streptomycetaceae</taxon>
        <taxon>Streptomyces</taxon>
    </lineage>
</organism>
<dbReference type="InterPro" id="IPR036390">
    <property type="entry name" value="WH_DNA-bd_sf"/>
</dbReference>
<dbReference type="RefSeq" id="WP_381741465.1">
    <property type="nucleotide sequence ID" value="NZ_JBHSDP010000023.1"/>
</dbReference>
<feature type="region of interest" description="Disordered" evidence="1">
    <location>
        <begin position="49"/>
        <end position="115"/>
    </location>
</feature>
<dbReference type="PROSITE" id="PS51077">
    <property type="entry name" value="HTH_ICLR"/>
    <property type="match status" value="1"/>
</dbReference>
<dbReference type="Proteomes" id="UP001595824">
    <property type="component" value="Unassembled WGS sequence"/>
</dbReference>
<reference evidence="4" key="1">
    <citation type="journal article" date="2019" name="Int. J. Syst. Evol. Microbiol.">
        <title>The Global Catalogue of Microorganisms (GCM) 10K type strain sequencing project: providing services to taxonomists for standard genome sequencing and annotation.</title>
        <authorList>
            <consortium name="The Broad Institute Genomics Platform"/>
            <consortium name="The Broad Institute Genome Sequencing Center for Infectious Disease"/>
            <person name="Wu L."/>
            <person name="Ma J."/>
        </authorList>
    </citation>
    <scope>NUCLEOTIDE SEQUENCE [LARGE SCALE GENOMIC DNA]</scope>
    <source>
        <strain evidence="4">PCU 347</strain>
    </source>
</reference>
<dbReference type="SUPFAM" id="SSF46785">
    <property type="entry name" value="Winged helix' DNA-binding domain"/>
    <property type="match status" value="1"/>
</dbReference>
<dbReference type="InterPro" id="IPR005471">
    <property type="entry name" value="Tscrpt_reg_IclR_N"/>
</dbReference>
<feature type="domain" description="HTH iclR-type" evidence="2">
    <location>
        <begin position="1"/>
        <end position="57"/>
    </location>
</feature>
<dbReference type="Pfam" id="PF09339">
    <property type="entry name" value="HTH_IclR"/>
    <property type="match status" value="1"/>
</dbReference>
<dbReference type="Gene3D" id="1.10.10.10">
    <property type="entry name" value="Winged helix-like DNA-binding domain superfamily/Winged helix DNA-binding domain"/>
    <property type="match status" value="1"/>
</dbReference>
<proteinExistence type="predicted"/>
<evidence type="ECO:0000313" key="4">
    <source>
        <dbReference type="Proteomes" id="UP001595824"/>
    </source>
</evidence>
<keyword evidence="4" id="KW-1185">Reference proteome</keyword>
<accession>A0ABV8TIF2</accession>
<evidence type="ECO:0000259" key="2">
    <source>
        <dbReference type="PROSITE" id="PS51077"/>
    </source>
</evidence>
<evidence type="ECO:0000313" key="3">
    <source>
        <dbReference type="EMBL" id="MFC4330450.1"/>
    </source>
</evidence>
<feature type="compositionally biased region" description="Basic residues" evidence="1">
    <location>
        <begin position="75"/>
        <end position="88"/>
    </location>
</feature>
<sequence length="115" mass="11707">MRGVAVLRALTEAGGTLSPSALERATGLARATVDRVTATLARMGYVRLTGRDTVLAPPSDGAGQRLSGRPAPARPPRRAGGRPRRRAGRVGVAGGPRPGRHPLHPPGDAGAAPCP</sequence>
<comment type="caution">
    <text evidence="3">The sequence shown here is derived from an EMBL/GenBank/DDBJ whole genome shotgun (WGS) entry which is preliminary data.</text>
</comment>
<evidence type="ECO:0000256" key="1">
    <source>
        <dbReference type="SAM" id="MobiDB-lite"/>
    </source>
</evidence>
<protein>
    <submittedName>
        <fullName evidence="3">Helix-turn-helix domain-containing protein</fullName>
    </submittedName>
</protein>